<feature type="transmembrane region" description="Helical" evidence="2">
    <location>
        <begin position="37"/>
        <end position="58"/>
    </location>
</feature>
<feature type="transmembrane region" description="Helical" evidence="2">
    <location>
        <begin position="84"/>
        <end position="106"/>
    </location>
</feature>
<accession>A0A3P3VWM2</accession>
<evidence type="ECO:0000313" key="3">
    <source>
        <dbReference type="EMBL" id="RRJ86428.1"/>
    </source>
</evidence>
<feature type="compositionally biased region" description="Pro residues" evidence="1">
    <location>
        <begin position="15"/>
        <end position="24"/>
    </location>
</feature>
<keyword evidence="4" id="KW-1185">Reference proteome</keyword>
<proteinExistence type="predicted"/>
<feature type="region of interest" description="Disordered" evidence="1">
    <location>
        <begin position="1"/>
        <end position="28"/>
    </location>
</feature>
<sequence>MTKPPNNGPRGDAPGPSPIPTPPTPEERRKVTRRIDLIYGIALFVMGIVATISSMTALTENALAAQAAAMFEQYEAGDYVRADGLAWISLAGIIVHPLNYALWLWIALGRWRAEKLAAWCAIVGAIVGWLMSTLLVTAALMMHPQLTDAVLKQAGLGG</sequence>
<keyword evidence="2" id="KW-0812">Transmembrane</keyword>
<feature type="transmembrane region" description="Helical" evidence="2">
    <location>
        <begin position="118"/>
        <end position="142"/>
    </location>
</feature>
<dbReference type="Proteomes" id="UP000274391">
    <property type="component" value="Unassembled WGS sequence"/>
</dbReference>
<keyword evidence="2" id="KW-0472">Membrane</keyword>
<evidence type="ECO:0000256" key="2">
    <source>
        <dbReference type="SAM" id="Phobius"/>
    </source>
</evidence>
<organism evidence="3 4">
    <name type="scientific">Gulosibacter macacae</name>
    <dbReference type="NCBI Taxonomy" id="2488791"/>
    <lineage>
        <taxon>Bacteria</taxon>
        <taxon>Bacillati</taxon>
        <taxon>Actinomycetota</taxon>
        <taxon>Actinomycetes</taxon>
        <taxon>Micrococcales</taxon>
        <taxon>Microbacteriaceae</taxon>
        <taxon>Gulosibacter</taxon>
    </lineage>
</organism>
<dbReference type="Pfam" id="PF19779">
    <property type="entry name" value="DUF6264"/>
    <property type="match status" value="1"/>
</dbReference>
<dbReference type="EMBL" id="RQVS01000009">
    <property type="protein sequence ID" value="RRJ86428.1"/>
    <property type="molecule type" value="Genomic_DNA"/>
</dbReference>
<gene>
    <name evidence="3" type="ORF">EG850_08770</name>
</gene>
<evidence type="ECO:0000313" key="4">
    <source>
        <dbReference type="Proteomes" id="UP000274391"/>
    </source>
</evidence>
<dbReference type="AlphaFoldDB" id="A0A3P3VWM2"/>
<reference evidence="3 4" key="1">
    <citation type="submission" date="2018-11" db="EMBL/GenBank/DDBJ databases">
        <title>YIM 102482-1 draft genome.</title>
        <authorList>
            <person name="Li G."/>
            <person name="Jiang Y."/>
        </authorList>
    </citation>
    <scope>NUCLEOTIDE SEQUENCE [LARGE SCALE GENOMIC DNA]</scope>
    <source>
        <strain evidence="3 4">YIM 102482-1</strain>
    </source>
</reference>
<evidence type="ECO:0000256" key="1">
    <source>
        <dbReference type="SAM" id="MobiDB-lite"/>
    </source>
</evidence>
<protein>
    <submittedName>
        <fullName evidence="3">Uncharacterized protein</fullName>
    </submittedName>
</protein>
<keyword evidence="2" id="KW-1133">Transmembrane helix</keyword>
<dbReference type="InterPro" id="IPR046231">
    <property type="entry name" value="DUF6264"/>
</dbReference>
<name>A0A3P3VWM2_9MICO</name>
<comment type="caution">
    <text evidence="3">The sequence shown here is derived from an EMBL/GenBank/DDBJ whole genome shotgun (WGS) entry which is preliminary data.</text>
</comment>
<dbReference type="OrthoDB" id="5119556at2"/>